<gene>
    <name evidence="1" type="ORF">CGCSCA2_v006030</name>
</gene>
<evidence type="ECO:0000313" key="2">
    <source>
        <dbReference type="Proteomes" id="UP000711996"/>
    </source>
</evidence>
<accession>A0A9P5EV87</accession>
<reference evidence="1" key="1">
    <citation type="submission" date="2019-06" db="EMBL/GenBank/DDBJ databases">
        <authorList>
            <person name="Gan P."/>
            <person name="Shirasu K."/>
        </authorList>
    </citation>
    <scope>NUCLEOTIDE SEQUENCE [LARGE SCALE GENOMIC DNA]</scope>
    <source>
        <strain evidence="1">CAD2</strain>
    </source>
</reference>
<name>A0A9P5EV87_COLSI</name>
<dbReference type="EMBL" id="QPMT01000015">
    <property type="protein sequence ID" value="KAF4859910.1"/>
    <property type="molecule type" value="Genomic_DNA"/>
</dbReference>
<dbReference type="AlphaFoldDB" id="A0A9P5EV87"/>
<sequence length="294" mass="31718">MSSIPKSDEALYAEAAAEWQAEHDAGLDSLCSMGDALIAEVEAHEQQKRAAAKPDPAASCPVLKCIDFANMNTADILKAYIVTGIVPVHPQTVADFGFDRTVTAADGFQLLDVYRHLMVTTLSVTSGEVHAWLGEGKAVLLKNVQDKLRAALEAGGGSPEEMNRLKDTFRWITRNRYIWDPTYANSETRAYMDAAGAKPINTKADLLEQVKLMSDGLFKVADNRKAREARGEAGVAADDSGEASVHHLTGPGGMPFAPIMYMPGANLRGFAEEIKAQQVAAKVARKKAAMAQEK</sequence>
<protein>
    <submittedName>
        <fullName evidence="1">Uncharacterized protein</fullName>
    </submittedName>
</protein>
<proteinExistence type="predicted"/>
<organism evidence="1 2">
    <name type="scientific">Colletotrichum siamense</name>
    <name type="common">Anthracnose fungus</name>
    <dbReference type="NCBI Taxonomy" id="690259"/>
    <lineage>
        <taxon>Eukaryota</taxon>
        <taxon>Fungi</taxon>
        <taxon>Dikarya</taxon>
        <taxon>Ascomycota</taxon>
        <taxon>Pezizomycotina</taxon>
        <taxon>Sordariomycetes</taxon>
        <taxon>Hypocreomycetidae</taxon>
        <taxon>Glomerellales</taxon>
        <taxon>Glomerellaceae</taxon>
        <taxon>Colletotrichum</taxon>
        <taxon>Colletotrichum gloeosporioides species complex</taxon>
    </lineage>
</organism>
<dbReference type="OrthoDB" id="4851849at2759"/>
<dbReference type="Proteomes" id="UP000711996">
    <property type="component" value="Unassembled WGS sequence"/>
</dbReference>
<comment type="caution">
    <text evidence="1">The sequence shown here is derived from an EMBL/GenBank/DDBJ whole genome shotgun (WGS) entry which is preliminary data.</text>
</comment>
<evidence type="ECO:0000313" key="1">
    <source>
        <dbReference type="EMBL" id="KAF4859910.1"/>
    </source>
</evidence>
<keyword evidence="2" id="KW-1185">Reference proteome</keyword>